<dbReference type="GO" id="GO:0005524">
    <property type="term" value="F:ATP binding"/>
    <property type="evidence" value="ECO:0007669"/>
    <property type="project" value="UniProtKB-UniRule"/>
</dbReference>
<dbReference type="SUPFAM" id="SSF56112">
    <property type="entry name" value="Protein kinase-like (PK-like)"/>
    <property type="match status" value="3"/>
</dbReference>
<organism evidence="8 9">
    <name type="scientific">Artemisia annua</name>
    <name type="common">Sweet wormwood</name>
    <dbReference type="NCBI Taxonomy" id="35608"/>
    <lineage>
        <taxon>Eukaryota</taxon>
        <taxon>Viridiplantae</taxon>
        <taxon>Streptophyta</taxon>
        <taxon>Embryophyta</taxon>
        <taxon>Tracheophyta</taxon>
        <taxon>Spermatophyta</taxon>
        <taxon>Magnoliopsida</taxon>
        <taxon>eudicotyledons</taxon>
        <taxon>Gunneridae</taxon>
        <taxon>Pentapetalae</taxon>
        <taxon>asterids</taxon>
        <taxon>campanulids</taxon>
        <taxon>Asterales</taxon>
        <taxon>Asteraceae</taxon>
        <taxon>Asteroideae</taxon>
        <taxon>Anthemideae</taxon>
        <taxon>Artemisiinae</taxon>
        <taxon>Artemisia</taxon>
    </lineage>
</organism>
<dbReference type="OrthoDB" id="633211at2759"/>
<name>A0A2U1KVI6_ARTAN</name>
<dbReference type="Gene3D" id="3.30.200.20">
    <property type="entry name" value="Phosphorylase Kinase, domain 1"/>
    <property type="match status" value="2"/>
</dbReference>
<keyword evidence="5 6" id="KW-0067">ATP-binding</keyword>
<comment type="caution">
    <text evidence="8">The sequence shown here is derived from an EMBL/GenBank/DDBJ whole genome shotgun (WGS) entry which is preliminary data.</text>
</comment>
<dbReference type="InterPro" id="IPR025886">
    <property type="entry name" value="PP2-like"/>
</dbReference>
<dbReference type="Proteomes" id="UP000245207">
    <property type="component" value="Unassembled WGS sequence"/>
</dbReference>
<keyword evidence="3 6" id="KW-0547">Nucleotide-binding</keyword>
<dbReference type="PANTHER" id="PTHR27003">
    <property type="entry name" value="OS07G0166700 PROTEIN"/>
    <property type="match status" value="1"/>
</dbReference>
<dbReference type="InterPro" id="IPR001245">
    <property type="entry name" value="Ser-Thr/Tyr_kinase_cat_dom"/>
</dbReference>
<evidence type="ECO:0000313" key="8">
    <source>
        <dbReference type="EMBL" id="PWA40768.1"/>
    </source>
</evidence>
<dbReference type="Pfam" id="PF14299">
    <property type="entry name" value="PP2"/>
    <property type="match status" value="1"/>
</dbReference>
<dbReference type="EMBL" id="PKPP01013559">
    <property type="protein sequence ID" value="PWA40768.1"/>
    <property type="molecule type" value="Genomic_DNA"/>
</dbReference>
<dbReference type="GO" id="GO:0009506">
    <property type="term" value="C:plasmodesma"/>
    <property type="evidence" value="ECO:0007669"/>
    <property type="project" value="TreeGrafter"/>
</dbReference>
<evidence type="ECO:0000256" key="4">
    <source>
        <dbReference type="ARBA" id="ARBA00022777"/>
    </source>
</evidence>
<evidence type="ECO:0000256" key="3">
    <source>
        <dbReference type="ARBA" id="ARBA00022741"/>
    </source>
</evidence>
<keyword evidence="1" id="KW-0723">Serine/threonine-protein kinase</keyword>
<dbReference type="Gene3D" id="1.10.510.10">
    <property type="entry name" value="Transferase(Phosphotransferase) domain 1"/>
    <property type="match status" value="4"/>
</dbReference>
<keyword evidence="4 8" id="KW-0418">Kinase</keyword>
<dbReference type="STRING" id="35608.A0A2U1KVI6"/>
<dbReference type="InterPro" id="IPR011009">
    <property type="entry name" value="Kinase-like_dom_sf"/>
</dbReference>
<evidence type="ECO:0000256" key="6">
    <source>
        <dbReference type="PROSITE-ProRule" id="PRU10141"/>
    </source>
</evidence>
<evidence type="ECO:0000256" key="1">
    <source>
        <dbReference type="ARBA" id="ARBA00022527"/>
    </source>
</evidence>
<keyword evidence="9" id="KW-1185">Reference proteome</keyword>
<dbReference type="InterPro" id="IPR017441">
    <property type="entry name" value="Protein_kinase_ATP_BS"/>
</dbReference>
<dbReference type="Pfam" id="PF07714">
    <property type="entry name" value="PK_Tyr_Ser-Thr"/>
    <property type="match status" value="3"/>
</dbReference>
<evidence type="ECO:0000256" key="5">
    <source>
        <dbReference type="ARBA" id="ARBA00022840"/>
    </source>
</evidence>
<dbReference type="InterPro" id="IPR000719">
    <property type="entry name" value="Prot_kinase_dom"/>
</dbReference>
<proteinExistence type="predicted"/>
<dbReference type="PROSITE" id="PS50011">
    <property type="entry name" value="PROTEIN_KINASE_DOM"/>
    <property type="match status" value="3"/>
</dbReference>
<dbReference type="GO" id="GO:0004714">
    <property type="term" value="F:transmembrane receptor protein tyrosine kinase activity"/>
    <property type="evidence" value="ECO:0007669"/>
    <property type="project" value="InterPro"/>
</dbReference>
<evidence type="ECO:0000313" key="9">
    <source>
        <dbReference type="Proteomes" id="UP000245207"/>
    </source>
</evidence>
<feature type="binding site" evidence="6">
    <location>
        <position position="714"/>
    </location>
    <ligand>
        <name>ATP</name>
        <dbReference type="ChEBI" id="CHEBI:30616"/>
    </ligand>
</feature>
<dbReference type="GO" id="GO:0005886">
    <property type="term" value="C:plasma membrane"/>
    <property type="evidence" value="ECO:0007669"/>
    <property type="project" value="TreeGrafter"/>
</dbReference>
<dbReference type="FunFam" id="3.30.200.20:FF:000039">
    <property type="entry name" value="receptor-like protein kinase FERONIA"/>
    <property type="match status" value="1"/>
</dbReference>
<evidence type="ECO:0000259" key="7">
    <source>
        <dbReference type="PROSITE" id="PS50011"/>
    </source>
</evidence>
<dbReference type="GO" id="GO:0004674">
    <property type="term" value="F:protein serine/threonine kinase activity"/>
    <property type="evidence" value="ECO:0007669"/>
    <property type="project" value="UniProtKB-KW"/>
</dbReference>
<keyword evidence="2" id="KW-0808">Transferase</keyword>
<accession>A0A2U1KVI6</accession>
<dbReference type="PROSITE" id="PS00107">
    <property type="entry name" value="PROTEIN_KINASE_ATP"/>
    <property type="match status" value="1"/>
</dbReference>
<sequence>MHSSIQNLDHLKIPLEDVVEATNHFSDENFIRQGGFGKIYKGKLLRSGELIDIVAQRLDTFYGQGSKQFWTEISMLSSLKHDNLVSLVGFCNENKEKIVINKYEPKGSLDNYLSDPTVTWLQRLQICVGVAYALSYIYYDEGREFSVIHRNIKSSKILLNDNWEPRVSGFELSITNTSNRKHSVLYSDPCGTIGYVDPIYVKTGGVTHKSDMYSFGVVLSEVLFGKKAIINKRDIKLAELAISHYEEGKLDDLIDPDLRKQMNQESFDNFSDTMYYCLKVERAKRRNIDEHIIRLEKALDLQRKHENPDLEHLKIKFSDIQSATDNFSNKYCIRSVYRIHTRPGYRKQSKILEFVMYKAQLKIFDSKSFSEIEGKNKCELPKKISTVAIKRYCEEEKKIEPMFLTEILALNKYKHPNIVSVLGYCDEGLEKIIVFDDDTHGCLADHLGSTRNIANFTWVQRIKICIDVAHGLDYIHKRRENNGTKLHHFISSSNILLKENWEAMIGGFSEDDQSDFYSSRFKNRKYNFLMEYRADTYEPTDRYGGDRKEKDIYCFGIVLFEILCWRFAHDPIYQRKKDKGLASFVRRCFKEGTPNEILDLKLREESEENIFSKGINKNSLDTFTNIAYQCLGNTQSQRPTIQLVIKELEKALHFQSIHDSQENRNKDNLKISLEDIRLATQDFSIHNLIGKGGFGRVYKGEVTRKHGRELIAAKRLDRESDQGETEHMTELEILLEYKHENVIGLVGYCNEKGEKISVYEYASRRSLDRWLKYDGLTWRERLKICVDIARGLAFLHGTSYKKQEVEMNYVIDNAKGTPGYCDPLYITTGFLTKESDIYSFGVLLFEMLCARFVMEFDYNGKARNLVHLVKRHYEDGTLNEIVFEATKKQMVPESLTTFQNIAYQCIHEERAKRPTANDVLIQLEKALEFQEDIEIWEPKLPRDHKKIIQMTDSLEMYSAMSNKDIYTMLHKGILLREERVWFSLGTNGKRVEIISPKEFRFKSYYGPDKWKSIQKSRFRNVAQVLDSSNLNIRISIKAQFLSPGVNYGVYLLFKFCGPRKNSTQTYVNLTFKMGTQYLHSYFATRRDDGWMMNELYKFPNLQEEADFDVFLEGFSGSSFKNQAIYVEGVEFRAISNMTPEEIIEESKKFNILKVQQSTTDKGDSKVNSTDVQVPTEEGGLIFRFVLWVLEKCCG</sequence>
<evidence type="ECO:0000256" key="2">
    <source>
        <dbReference type="ARBA" id="ARBA00022679"/>
    </source>
</evidence>
<dbReference type="PANTHER" id="PTHR27003:SF383">
    <property type="entry name" value="TYROSINE-PROTEIN KINASE, NON-RECEPTOR JAK_TYK2-RELATED"/>
    <property type="match status" value="1"/>
</dbReference>
<reference evidence="8 9" key="1">
    <citation type="journal article" date="2018" name="Mol. Plant">
        <title>The genome of Artemisia annua provides insight into the evolution of Asteraceae family and artemisinin biosynthesis.</title>
        <authorList>
            <person name="Shen Q."/>
            <person name="Zhang L."/>
            <person name="Liao Z."/>
            <person name="Wang S."/>
            <person name="Yan T."/>
            <person name="Shi P."/>
            <person name="Liu M."/>
            <person name="Fu X."/>
            <person name="Pan Q."/>
            <person name="Wang Y."/>
            <person name="Lv Z."/>
            <person name="Lu X."/>
            <person name="Zhang F."/>
            <person name="Jiang W."/>
            <person name="Ma Y."/>
            <person name="Chen M."/>
            <person name="Hao X."/>
            <person name="Li L."/>
            <person name="Tang Y."/>
            <person name="Lv G."/>
            <person name="Zhou Y."/>
            <person name="Sun X."/>
            <person name="Brodelius P.E."/>
            <person name="Rose J.K.C."/>
            <person name="Tang K."/>
        </authorList>
    </citation>
    <scope>NUCLEOTIDE SEQUENCE [LARGE SCALE GENOMIC DNA]</scope>
    <source>
        <strain evidence="9">cv. Huhao1</strain>
        <tissue evidence="8">Leaf</tissue>
    </source>
</reference>
<feature type="domain" description="Protein kinase" evidence="7">
    <location>
        <begin position="358"/>
        <end position="652"/>
    </location>
</feature>
<protein>
    <submittedName>
        <fullName evidence="8">Protein kinase-like domain, Phloem protein 2-like protein</fullName>
    </submittedName>
</protein>
<dbReference type="AlphaFoldDB" id="A0A2U1KVI6"/>
<dbReference type="InterPro" id="IPR045272">
    <property type="entry name" value="ANXUR1/2-like"/>
</dbReference>
<gene>
    <name evidence="8" type="ORF">CTI12_AA563460</name>
</gene>
<feature type="domain" description="Protein kinase" evidence="7">
    <location>
        <begin position="683"/>
        <end position="927"/>
    </location>
</feature>
<feature type="domain" description="Protein kinase" evidence="7">
    <location>
        <begin position="25"/>
        <end position="299"/>
    </location>
</feature>